<dbReference type="EMBL" id="CM037017">
    <property type="protein sequence ID" value="KAH7677941.1"/>
    <property type="molecule type" value="Genomic_DNA"/>
</dbReference>
<dbReference type="Proteomes" id="UP000827976">
    <property type="component" value="Chromosome 7"/>
</dbReference>
<gene>
    <name evidence="1" type="ORF">IHE45_07G116500</name>
</gene>
<sequence>MISSDQWSGSFFLLSILSCFFFFMLVLFSSSSSSSATALLMTSHSQQCLDLLDLKKGFIKLNESDNYYYYPATTSLPHWHAGIDCCGWEGVSCDEASGLVVSLDLSERFMGGNIMPSLLNLTSLQRLNLAFNRFNQSTVLFSDLEKVANLTHLNLSYSGLLVGQVPIGISRLTKLISLDLSSYMDHRYALQLEKPDLGTLIKDLSNLKEPKLDGVNISSSRTEWCQAISDSAPGLQALSLQYCSLLGPIDSSLSKLRNLSILLLDGNNLLSQVPDFFAKFSSLTVLSLRWCGLEGLFPTGVFELLNLKTLDLSYNLMLGGFFSEFPLNSSLVTLTISDTNFSGSLPNSLRNLKSLTSLNLADCNFSRPIPLSIWNLSELVNLDLSYNHLSGDLPPMPASSKVSILDLSHNNFSGLIPNTLSSAHCLVSLYLGGNSFTGSIPMSLFTLPILKNLILSDNKLSGQLQEFTNASSTLKYVDLWGNNLQGKLPKSIVDLSALSFLYLGSNNFNESVVELELFGHLKNLTDLDLSGINLLVSNQIADSSRLFPSLMDLKLKSCNLTAIPSFLKHKKYIFLLDLSNNKINGTIPNWIWSIGSFALSMDLSFNLFTDIEKPYLKHSNNLEALDLSSNRIGGTIPSWIWSKMNPFTLNLSCNLFTSVEGSFSNSSTNIVMIDLHSNLLQGPIPLPPPNSMFVDYSNNLFTSSIPFNISYYLNKTTFFSLSNNSLTGEVPSSICSATKLYILDLSHNNLSGSIPACLLESLIDLRVLNARGNHFQGSIPQKVSSRCSIQTINLHGNKLEGVVPSSWANCTELEVLDFGRNKLAGYFPHWLMNLPALKVLVLKENKFFGHLTGICEGNHLLMLQIFDISSNHFTGILPSECFKSMKALMVHQGRTETIGYRNGTFESSNGTLAISYYQDAVKVDLKGLEIELVKILTTFTFIDLSNNQFVGNIPQVFGDLKSLHSLNMSLNALTGEIPWVLGDMSDLEALDLSGNQLSGVIPSSLTSLTFLAFLNLSNNNLVGRVPQSYQFSTFSNSSFEGNPRLCGSPLSKDCINSTSVEPSSDSKNALTEFDMNEIWFWMFTGLGYGVGFASAIIYQLFFPKWKMWYKRRFMNR</sequence>
<reference evidence="2" key="1">
    <citation type="journal article" date="2022" name="Nat. Commun.">
        <title>Chromosome evolution and the genetic basis of agronomically important traits in greater yam.</title>
        <authorList>
            <person name="Bredeson J.V."/>
            <person name="Lyons J.B."/>
            <person name="Oniyinde I.O."/>
            <person name="Okereke N.R."/>
            <person name="Kolade O."/>
            <person name="Nnabue I."/>
            <person name="Nwadili C.O."/>
            <person name="Hribova E."/>
            <person name="Parker M."/>
            <person name="Nwogha J."/>
            <person name="Shu S."/>
            <person name="Carlson J."/>
            <person name="Kariba R."/>
            <person name="Muthemba S."/>
            <person name="Knop K."/>
            <person name="Barton G.J."/>
            <person name="Sherwood A.V."/>
            <person name="Lopez-Montes A."/>
            <person name="Asiedu R."/>
            <person name="Jamnadass R."/>
            <person name="Muchugi A."/>
            <person name="Goodstein D."/>
            <person name="Egesi C.N."/>
            <person name="Featherston J."/>
            <person name="Asfaw A."/>
            <person name="Simpson G.G."/>
            <person name="Dolezel J."/>
            <person name="Hendre P.S."/>
            <person name="Van Deynze A."/>
            <person name="Kumar P.L."/>
            <person name="Obidiegwu J.E."/>
            <person name="Bhattacharjee R."/>
            <person name="Rokhsar D.S."/>
        </authorList>
    </citation>
    <scope>NUCLEOTIDE SEQUENCE [LARGE SCALE GENOMIC DNA]</scope>
    <source>
        <strain evidence="2">cv. TDa95/00328</strain>
    </source>
</reference>
<evidence type="ECO:0000313" key="2">
    <source>
        <dbReference type="Proteomes" id="UP000827976"/>
    </source>
</evidence>
<accession>A0ACB7VTZ7</accession>
<comment type="caution">
    <text evidence="1">The sequence shown here is derived from an EMBL/GenBank/DDBJ whole genome shotgun (WGS) entry which is preliminary data.</text>
</comment>
<keyword evidence="2" id="KW-1185">Reference proteome</keyword>
<evidence type="ECO:0000313" key="1">
    <source>
        <dbReference type="EMBL" id="KAH7677941.1"/>
    </source>
</evidence>
<organism evidence="1 2">
    <name type="scientific">Dioscorea alata</name>
    <name type="common">Purple yam</name>
    <dbReference type="NCBI Taxonomy" id="55571"/>
    <lineage>
        <taxon>Eukaryota</taxon>
        <taxon>Viridiplantae</taxon>
        <taxon>Streptophyta</taxon>
        <taxon>Embryophyta</taxon>
        <taxon>Tracheophyta</taxon>
        <taxon>Spermatophyta</taxon>
        <taxon>Magnoliopsida</taxon>
        <taxon>Liliopsida</taxon>
        <taxon>Dioscoreales</taxon>
        <taxon>Dioscoreaceae</taxon>
        <taxon>Dioscorea</taxon>
    </lineage>
</organism>
<name>A0ACB7VTZ7_DIOAL</name>
<protein>
    <submittedName>
        <fullName evidence="1">Leucine-rich repeat protein</fullName>
    </submittedName>
</protein>
<proteinExistence type="predicted"/>